<dbReference type="STRING" id="409849.ENSPMGP00000026290"/>
<keyword evidence="2" id="KW-0812">Transmembrane</keyword>
<reference evidence="4" key="1">
    <citation type="submission" date="2025-08" db="UniProtKB">
        <authorList>
            <consortium name="Ensembl"/>
        </authorList>
    </citation>
    <scope>IDENTIFICATION</scope>
</reference>
<evidence type="ECO:0000259" key="3">
    <source>
        <dbReference type="Pfam" id="PF00176"/>
    </source>
</evidence>
<keyword evidence="5" id="KW-1185">Reference proteome</keyword>
<evidence type="ECO:0000313" key="4">
    <source>
        <dbReference type="Ensembl" id="ENSPMGP00000026290.1"/>
    </source>
</evidence>
<dbReference type="GO" id="GO:0005524">
    <property type="term" value="F:ATP binding"/>
    <property type="evidence" value="ECO:0007669"/>
    <property type="project" value="InterPro"/>
</dbReference>
<dbReference type="InterPro" id="IPR038718">
    <property type="entry name" value="SNF2-like_sf"/>
</dbReference>
<dbReference type="GO" id="GO:0005694">
    <property type="term" value="C:chromosome"/>
    <property type="evidence" value="ECO:0007669"/>
    <property type="project" value="UniProtKB-ARBA"/>
</dbReference>
<dbReference type="Gene3D" id="3.40.50.10810">
    <property type="entry name" value="Tandem AAA-ATPase domain"/>
    <property type="match status" value="1"/>
</dbReference>
<feature type="transmembrane region" description="Helical" evidence="2">
    <location>
        <begin position="114"/>
        <end position="137"/>
    </location>
</feature>
<accession>A0A3B4BBJ8</accession>
<protein>
    <recommendedName>
        <fullName evidence="3">SNF2 N-terminal domain-containing protein</fullName>
    </recommendedName>
</protein>
<evidence type="ECO:0000256" key="1">
    <source>
        <dbReference type="ARBA" id="ARBA00007025"/>
    </source>
</evidence>
<feature type="domain" description="SNF2 N-terminal" evidence="3">
    <location>
        <begin position="19"/>
        <end position="69"/>
    </location>
</feature>
<reference evidence="4" key="2">
    <citation type="submission" date="2025-09" db="UniProtKB">
        <authorList>
            <consortium name="Ensembl"/>
        </authorList>
    </citation>
    <scope>IDENTIFICATION</scope>
</reference>
<name>A0A3B4BBJ8_9GOBI</name>
<dbReference type="Ensembl" id="ENSPMGT00000028000.1">
    <property type="protein sequence ID" value="ENSPMGP00000026290.1"/>
    <property type="gene ID" value="ENSPMGG00000021209.1"/>
</dbReference>
<evidence type="ECO:0000313" key="5">
    <source>
        <dbReference type="Proteomes" id="UP000261520"/>
    </source>
</evidence>
<dbReference type="SUPFAM" id="SSF52540">
    <property type="entry name" value="P-loop containing nucleoside triphosphate hydrolases"/>
    <property type="match status" value="1"/>
</dbReference>
<dbReference type="PANTHER" id="PTHR10799">
    <property type="entry name" value="SNF2/RAD54 HELICASE FAMILY"/>
    <property type="match status" value="1"/>
</dbReference>
<proteinExistence type="inferred from homology"/>
<dbReference type="InterPro" id="IPR000330">
    <property type="entry name" value="SNF2_N"/>
</dbReference>
<dbReference type="AlphaFoldDB" id="A0A3B4BBJ8"/>
<organism evidence="4 5">
    <name type="scientific">Periophthalmus magnuspinnatus</name>
    <dbReference type="NCBI Taxonomy" id="409849"/>
    <lineage>
        <taxon>Eukaryota</taxon>
        <taxon>Metazoa</taxon>
        <taxon>Chordata</taxon>
        <taxon>Craniata</taxon>
        <taxon>Vertebrata</taxon>
        <taxon>Euteleostomi</taxon>
        <taxon>Actinopterygii</taxon>
        <taxon>Neopterygii</taxon>
        <taxon>Teleostei</taxon>
        <taxon>Neoteleostei</taxon>
        <taxon>Acanthomorphata</taxon>
        <taxon>Gobiaria</taxon>
        <taxon>Gobiiformes</taxon>
        <taxon>Gobioidei</taxon>
        <taxon>Gobiidae</taxon>
        <taxon>Oxudercinae</taxon>
        <taxon>Periophthalmus</taxon>
    </lineage>
</organism>
<comment type="similarity">
    <text evidence="1">Belongs to the SNF2/RAD54 helicase family.</text>
</comment>
<keyword evidence="2" id="KW-1133">Transmembrane helix</keyword>
<keyword evidence="2" id="KW-0472">Membrane</keyword>
<dbReference type="Pfam" id="PF00176">
    <property type="entry name" value="SNF2-rel_dom"/>
    <property type="match status" value="1"/>
</dbReference>
<dbReference type="InterPro" id="IPR027417">
    <property type="entry name" value="P-loop_NTPase"/>
</dbReference>
<sequence>MENAEAGQAPPPTLGPDGEWLVSLYNNNLNGILADEMGLGKTIQTIALITYLMEHKRLNGPYLIIVPLSAFVPQLRSGKFNVLLTTYEYIIKDKQVLAKVRVEISPPTCKSDPLLFFFLLFVAFFLSSPITSSSSWLV</sequence>
<dbReference type="Proteomes" id="UP000261520">
    <property type="component" value="Unplaced"/>
</dbReference>
<evidence type="ECO:0000256" key="2">
    <source>
        <dbReference type="SAM" id="Phobius"/>
    </source>
</evidence>